<reference evidence="22 23" key="1">
    <citation type="submission" date="2019-03" db="EMBL/GenBank/DDBJ databases">
        <title>Genomic Encyclopedia of Type Strains, Phase IV (KMG-IV): sequencing the most valuable type-strain genomes for metagenomic binning, comparative biology and taxonomic classification.</title>
        <authorList>
            <person name="Goeker M."/>
        </authorList>
    </citation>
    <scope>NUCLEOTIDE SEQUENCE [LARGE SCALE GENOMIC DNA]</scope>
    <source>
        <strain evidence="22 23">DSM 18577</strain>
    </source>
</reference>
<evidence type="ECO:0000256" key="18">
    <source>
        <dbReference type="PIRSR" id="PIRSR603187-1"/>
    </source>
</evidence>
<gene>
    <name evidence="22" type="ORF">EV690_1264</name>
</gene>
<dbReference type="EC" id="3.1.1.4" evidence="6 20"/>
<evidence type="ECO:0000256" key="8">
    <source>
        <dbReference type="ARBA" id="ARBA00022452"/>
    </source>
</evidence>
<dbReference type="AlphaFoldDB" id="A0A4R1K4M7"/>
<comment type="cofactor">
    <cofactor evidence="20">
        <name>Ca(2+)</name>
        <dbReference type="ChEBI" id="CHEBI:29108"/>
    </cofactor>
    <text evidence="20">Binds 1 Ca(2+) ion per monomer. In the dimeric form the Ca(2+) is bound by different amino acids with binding of each Ca(2+) shared with ligands coming from each monomer. The Ca(2+) ion may have a role in catalysis.</text>
</comment>
<dbReference type="Pfam" id="PF02253">
    <property type="entry name" value="PLA1"/>
    <property type="match status" value="1"/>
</dbReference>
<dbReference type="GO" id="GO:0005509">
    <property type="term" value="F:calcium ion binding"/>
    <property type="evidence" value="ECO:0007669"/>
    <property type="project" value="TreeGrafter"/>
</dbReference>
<evidence type="ECO:0000313" key="22">
    <source>
        <dbReference type="EMBL" id="TCK59096.1"/>
    </source>
</evidence>
<comment type="function">
    <text evidence="20">Hydrolysis of phosphatidylcholine with phospholipase A2 (EC 3.1.1.4) and phospholipase A1 (EC 3.1.1.32) activities.</text>
</comment>
<dbReference type="GO" id="GO:0016042">
    <property type="term" value="P:lipid catabolic process"/>
    <property type="evidence" value="ECO:0007669"/>
    <property type="project" value="UniProtKB-KW"/>
</dbReference>
<evidence type="ECO:0000256" key="4">
    <source>
        <dbReference type="ARBA" id="ARBA00011702"/>
    </source>
</evidence>
<dbReference type="PANTHER" id="PTHR40457">
    <property type="entry name" value="PHOSPHOLIPASE A1"/>
    <property type="match status" value="1"/>
</dbReference>
<dbReference type="GO" id="GO:0009279">
    <property type="term" value="C:cell outer membrane"/>
    <property type="evidence" value="ECO:0007669"/>
    <property type="project" value="UniProtKB-SubCell"/>
</dbReference>
<dbReference type="OrthoDB" id="188433at2"/>
<dbReference type="Gene3D" id="2.40.230.10">
    <property type="entry name" value="Phospholipase A1"/>
    <property type="match status" value="1"/>
</dbReference>
<feature type="chain" id="PRO_5020842810" description="Phospholipase A1" evidence="20">
    <location>
        <begin position="24"/>
        <end position="321"/>
    </location>
</feature>
<feature type="signal peptide" evidence="20">
    <location>
        <begin position="1"/>
        <end position="23"/>
    </location>
</feature>
<keyword evidence="10 19" id="KW-0479">Metal-binding</keyword>
<evidence type="ECO:0000256" key="15">
    <source>
        <dbReference type="ARBA" id="ARBA00023098"/>
    </source>
</evidence>
<evidence type="ECO:0000256" key="10">
    <source>
        <dbReference type="ARBA" id="ARBA00022723"/>
    </source>
</evidence>
<evidence type="ECO:0000256" key="13">
    <source>
        <dbReference type="ARBA" id="ARBA00022837"/>
    </source>
</evidence>
<protein>
    <recommendedName>
        <fullName evidence="7 20">Phospholipase A1</fullName>
        <ecNumber evidence="5 20">3.1.1.32</ecNumber>
        <ecNumber evidence="6 20">3.1.1.4</ecNumber>
    </recommendedName>
    <alternativeName>
        <fullName evidence="20">Phosphatidylcholine 1-acylhydrolase</fullName>
    </alternativeName>
</protein>
<name>A0A4R1K4M7_9GAMM</name>
<dbReference type="PRINTS" id="PR01486">
    <property type="entry name" value="PHPHLIPASEA1"/>
</dbReference>
<feature type="compositionally biased region" description="Low complexity" evidence="21">
    <location>
        <begin position="34"/>
        <end position="48"/>
    </location>
</feature>
<keyword evidence="13 19" id="KW-0106">Calcium</keyword>
<feature type="binding site" description="in dimeric form" evidence="19">
    <location>
        <position position="200"/>
    </location>
    <ligand>
        <name>Ca(2+)</name>
        <dbReference type="ChEBI" id="CHEBI:29108"/>
        <label>1</label>
    </ligand>
</feature>
<evidence type="ECO:0000256" key="9">
    <source>
        <dbReference type="ARBA" id="ARBA00022692"/>
    </source>
</evidence>
<comment type="similarity">
    <text evidence="3 20">Belongs to the phospholipase A1 family.</text>
</comment>
<dbReference type="GO" id="GO:0004623">
    <property type="term" value="F:phospholipase A2 activity"/>
    <property type="evidence" value="ECO:0007669"/>
    <property type="project" value="UniProtKB-EC"/>
</dbReference>
<keyword evidence="9" id="KW-0812">Transmembrane</keyword>
<evidence type="ECO:0000256" key="11">
    <source>
        <dbReference type="ARBA" id="ARBA00022729"/>
    </source>
</evidence>
<feature type="active site" description="Proton acceptor" evidence="18">
    <location>
        <position position="190"/>
    </location>
</feature>
<comment type="subunit">
    <text evidence="4 20">Homodimer; dimerization is reversible, and the dimeric form is the active one.</text>
</comment>
<feature type="region of interest" description="Disordered" evidence="21">
    <location>
        <begin position="29"/>
        <end position="67"/>
    </location>
</feature>
<evidence type="ECO:0000256" key="17">
    <source>
        <dbReference type="ARBA" id="ARBA00023237"/>
    </source>
</evidence>
<evidence type="ECO:0000256" key="7">
    <source>
        <dbReference type="ARBA" id="ARBA00021726"/>
    </source>
</evidence>
<dbReference type="GO" id="GO:0008970">
    <property type="term" value="F:phospholipase A1 activity"/>
    <property type="evidence" value="ECO:0007669"/>
    <property type="project" value="UniProtKB-EC"/>
</dbReference>
<dbReference type="Proteomes" id="UP000295565">
    <property type="component" value="Unassembled WGS sequence"/>
</dbReference>
<dbReference type="SUPFAM" id="SSF56931">
    <property type="entry name" value="Outer membrane phospholipase A (OMPLA)"/>
    <property type="match status" value="1"/>
</dbReference>
<evidence type="ECO:0000256" key="16">
    <source>
        <dbReference type="ARBA" id="ARBA00023136"/>
    </source>
</evidence>
<evidence type="ECO:0000313" key="23">
    <source>
        <dbReference type="Proteomes" id="UP000295565"/>
    </source>
</evidence>
<keyword evidence="17 20" id="KW-0998">Cell outer membrane</keyword>
<dbReference type="CDD" id="cd00541">
    <property type="entry name" value="OMPLA"/>
    <property type="match status" value="1"/>
</dbReference>
<dbReference type="InterPro" id="IPR036541">
    <property type="entry name" value="PLipase_A1_sf"/>
</dbReference>
<comment type="caution">
    <text evidence="22">The sequence shown here is derived from an EMBL/GenBank/DDBJ whole genome shotgun (WGS) entry which is preliminary data.</text>
</comment>
<evidence type="ECO:0000256" key="20">
    <source>
        <dbReference type="RuleBase" id="RU366027"/>
    </source>
</evidence>
<comment type="catalytic activity">
    <reaction evidence="1 20">
        <text>a 1,2-diacyl-sn-glycero-3-phosphocholine + H2O = a 2-acyl-sn-glycero-3-phosphocholine + a fatty acid + H(+)</text>
        <dbReference type="Rhea" id="RHEA:18689"/>
        <dbReference type="ChEBI" id="CHEBI:15377"/>
        <dbReference type="ChEBI" id="CHEBI:15378"/>
        <dbReference type="ChEBI" id="CHEBI:28868"/>
        <dbReference type="ChEBI" id="CHEBI:57643"/>
        <dbReference type="ChEBI" id="CHEBI:57875"/>
        <dbReference type="EC" id="3.1.1.32"/>
    </reaction>
</comment>
<dbReference type="InterPro" id="IPR003187">
    <property type="entry name" value="PLipase_A1"/>
</dbReference>
<evidence type="ECO:0000256" key="14">
    <source>
        <dbReference type="ARBA" id="ARBA00022963"/>
    </source>
</evidence>
<comment type="catalytic activity">
    <reaction evidence="2 20">
        <text>a 1,2-diacyl-sn-glycero-3-phosphocholine + H2O = a 1-acyl-sn-glycero-3-phosphocholine + a fatty acid + H(+)</text>
        <dbReference type="Rhea" id="RHEA:15801"/>
        <dbReference type="ChEBI" id="CHEBI:15377"/>
        <dbReference type="ChEBI" id="CHEBI:15378"/>
        <dbReference type="ChEBI" id="CHEBI:28868"/>
        <dbReference type="ChEBI" id="CHEBI:57643"/>
        <dbReference type="ChEBI" id="CHEBI:58168"/>
        <dbReference type="EC" id="3.1.1.4"/>
    </reaction>
</comment>
<keyword evidence="8" id="KW-1134">Transmembrane beta strand</keyword>
<evidence type="ECO:0000256" key="3">
    <source>
        <dbReference type="ARBA" id="ARBA00010525"/>
    </source>
</evidence>
<evidence type="ECO:0000256" key="6">
    <source>
        <dbReference type="ARBA" id="ARBA00013278"/>
    </source>
</evidence>
<evidence type="ECO:0000256" key="12">
    <source>
        <dbReference type="ARBA" id="ARBA00022801"/>
    </source>
</evidence>
<keyword evidence="12 20" id="KW-0378">Hydrolase</keyword>
<keyword evidence="15 20" id="KW-0443">Lipid metabolism</keyword>
<evidence type="ECO:0000256" key="21">
    <source>
        <dbReference type="SAM" id="MobiDB-lite"/>
    </source>
</evidence>
<accession>A0A4R1K4M7</accession>
<feature type="binding site" description="in dimeric form" evidence="19">
    <location>
        <position position="153"/>
    </location>
    <ligand>
        <name>Ca(2+)</name>
        <dbReference type="ChEBI" id="CHEBI:29108"/>
        <label>1</label>
    </ligand>
</feature>
<feature type="active site" description="Nucleophile" evidence="18">
    <location>
        <position position="192"/>
    </location>
</feature>
<keyword evidence="11 20" id="KW-0732">Signal</keyword>
<evidence type="ECO:0000256" key="5">
    <source>
        <dbReference type="ARBA" id="ARBA00013179"/>
    </source>
</evidence>
<evidence type="ECO:0000256" key="19">
    <source>
        <dbReference type="PIRSR" id="PIRSR603187-2"/>
    </source>
</evidence>
<sequence length="321" mass="36966">MSKYLSYFIGGIWLIGAFNCAQAAEQANKKSDSVESSSSSVEPETPESIEQRAKKAGGLVQQRLEQEKKTQHDPFVITAYRPNYILPVKYTPHPDQANYIDSGDPNDRLDSTEVKFQVSFKIPVAYDVVGKHSSLWVAYTQQSFWQAYNSKISSPFRESNYEPEVFLQFNRTNRDEKGMKFSLWRVGLDHQSNGRSRPASRSWNRLYAEMVFESEHNVVSIKPWYRFPESASSDDNPNIEKYYGYGELNVVHVWHDLSIDMMLRNNLRRENKGAVQLGVSFPLWGRLRGYVQYFNGYGESLIDYNQSTESLGVGVMLTNWL</sequence>
<comment type="subcellular location">
    <subcellularLocation>
        <location evidence="20">Cell outer membrane</location>
        <topology evidence="20">Multi-pass membrane protein</topology>
    </subcellularLocation>
    <text evidence="20">One of the very few enzymes located there.</text>
</comment>
<dbReference type="EC" id="3.1.1.32" evidence="5 20"/>
<organism evidence="22 23">
    <name type="scientific">Celerinatantimonas diazotrophica</name>
    <dbReference type="NCBI Taxonomy" id="412034"/>
    <lineage>
        <taxon>Bacteria</taxon>
        <taxon>Pseudomonadati</taxon>
        <taxon>Pseudomonadota</taxon>
        <taxon>Gammaproteobacteria</taxon>
        <taxon>Celerinatantimonadaceae</taxon>
        <taxon>Celerinatantimonas</taxon>
    </lineage>
</organism>
<keyword evidence="16" id="KW-0472">Membrane</keyword>
<evidence type="ECO:0000256" key="2">
    <source>
        <dbReference type="ARBA" id="ARBA00001604"/>
    </source>
</evidence>
<dbReference type="EMBL" id="SMGD01000011">
    <property type="protein sequence ID" value="TCK59096.1"/>
    <property type="molecule type" value="Genomic_DNA"/>
</dbReference>
<proteinExistence type="inferred from homology"/>
<dbReference type="RefSeq" id="WP_131912048.1">
    <property type="nucleotide sequence ID" value="NZ_OU594967.1"/>
</dbReference>
<feature type="binding site" description="in dimeric form" evidence="19">
    <location>
        <position position="195"/>
    </location>
    <ligand>
        <name>Ca(2+)</name>
        <dbReference type="ChEBI" id="CHEBI:29108"/>
        <label>1</label>
    </ligand>
</feature>
<feature type="binding site" description="in dimeric form" evidence="19">
    <location>
        <position position="235"/>
    </location>
    <ligand>
        <name>Ca(2+)</name>
        <dbReference type="ChEBI" id="CHEBI:29108"/>
        <label>1</label>
    </ligand>
</feature>
<dbReference type="PANTHER" id="PTHR40457:SF1">
    <property type="entry name" value="PHOSPHOLIPASE A1"/>
    <property type="match status" value="1"/>
</dbReference>
<evidence type="ECO:0000256" key="1">
    <source>
        <dbReference type="ARBA" id="ARBA00000111"/>
    </source>
</evidence>
<keyword evidence="23" id="KW-1185">Reference proteome</keyword>
<keyword evidence="14 20" id="KW-0442">Lipid degradation</keyword>